<keyword evidence="2" id="KW-0159">Chromosome partition</keyword>
<reference evidence="7 8" key="1">
    <citation type="submission" date="2017-06" db="EMBL/GenBank/DDBJ databases">
        <authorList>
            <person name="Kim H.J."/>
            <person name="Triplett B.A."/>
        </authorList>
    </citation>
    <scope>NUCLEOTIDE SEQUENCE [LARGE SCALE GENOMIC DNA]</scope>
    <source>
        <strain evidence="7 8">DSM 29052</strain>
    </source>
</reference>
<dbReference type="SMART" id="SM00470">
    <property type="entry name" value="ParB"/>
    <property type="match status" value="1"/>
</dbReference>
<dbReference type="FunFam" id="3.90.1530.30:FF:000001">
    <property type="entry name" value="Chromosome partitioning protein ParB"/>
    <property type="match status" value="1"/>
</dbReference>
<feature type="region of interest" description="Disordered" evidence="5">
    <location>
        <begin position="29"/>
        <end position="58"/>
    </location>
</feature>
<dbReference type="GO" id="GO:0003677">
    <property type="term" value="F:DNA binding"/>
    <property type="evidence" value="ECO:0007669"/>
    <property type="project" value="UniProtKB-KW"/>
</dbReference>
<dbReference type="InterPro" id="IPR050336">
    <property type="entry name" value="Chromosome_partition/occlusion"/>
</dbReference>
<evidence type="ECO:0000256" key="3">
    <source>
        <dbReference type="ARBA" id="ARBA00023125"/>
    </source>
</evidence>
<evidence type="ECO:0000313" key="8">
    <source>
        <dbReference type="Proteomes" id="UP000198417"/>
    </source>
</evidence>
<evidence type="ECO:0000256" key="4">
    <source>
        <dbReference type="ARBA" id="ARBA00025472"/>
    </source>
</evidence>
<dbReference type="FunFam" id="1.10.10.2830:FF:000001">
    <property type="entry name" value="Chromosome partitioning protein ParB"/>
    <property type="match status" value="1"/>
</dbReference>
<feature type="domain" description="ParB-like N-terminal" evidence="6">
    <location>
        <begin position="41"/>
        <end position="134"/>
    </location>
</feature>
<dbReference type="InterPro" id="IPR057240">
    <property type="entry name" value="ParB_dimer_C"/>
</dbReference>
<protein>
    <submittedName>
        <fullName evidence="7">Chromosome partitioning protein, ParB family</fullName>
    </submittedName>
</protein>
<dbReference type="OrthoDB" id="9802051at2"/>
<dbReference type="InterPro" id="IPR036086">
    <property type="entry name" value="ParB/Sulfiredoxin_sf"/>
</dbReference>
<dbReference type="Gene3D" id="1.10.10.2830">
    <property type="match status" value="1"/>
</dbReference>
<organism evidence="7 8">
    <name type="scientific">Puniceibacterium sediminis</name>
    <dbReference type="NCBI Taxonomy" id="1608407"/>
    <lineage>
        <taxon>Bacteria</taxon>
        <taxon>Pseudomonadati</taxon>
        <taxon>Pseudomonadota</taxon>
        <taxon>Alphaproteobacteria</taxon>
        <taxon>Rhodobacterales</taxon>
        <taxon>Paracoccaceae</taxon>
        <taxon>Puniceibacterium</taxon>
    </lineage>
</organism>
<dbReference type="PANTHER" id="PTHR33375">
    <property type="entry name" value="CHROMOSOME-PARTITIONING PROTEIN PARB-RELATED"/>
    <property type="match status" value="1"/>
</dbReference>
<dbReference type="PANTHER" id="PTHR33375:SF1">
    <property type="entry name" value="CHROMOSOME-PARTITIONING PROTEIN PARB-RELATED"/>
    <property type="match status" value="1"/>
</dbReference>
<dbReference type="Proteomes" id="UP000198417">
    <property type="component" value="Unassembled WGS sequence"/>
</dbReference>
<dbReference type="Gene3D" id="3.90.1530.30">
    <property type="match status" value="1"/>
</dbReference>
<name>A0A238VTS9_9RHOB</name>
<evidence type="ECO:0000256" key="1">
    <source>
        <dbReference type="ARBA" id="ARBA00006295"/>
    </source>
</evidence>
<dbReference type="NCBIfam" id="TIGR00180">
    <property type="entry name" value="parB_part"/>
    <property type="match status" value="1"/>
</dbReference>
<dbReference type="InterPro" id="IPR001387">
    <property type="entry name" value="Cro/C1-type_HTH"/>
</dbReference>
<proteinExistence type="inferred from homology"/>
<dbReference type="GO" id="GO:0007059">
    <property type="term" value="P:chromosome segregation"/>
    <property type="evidence" value="ECO:0007669"/>
    <property type="project" value="UniProtKB-KW"/>
</dbReference>
<dbReference type="Pfam" id="PF23552">
    <property type="entry name" value="ParB_C"/>
    <property type="match status" value="1"/>
</dbReference>
<sequence>MSEKREPRRGLGRGLSALMADVEPRVIAAEAGAESSRRPDRLVPVERITPNPDQPRRTFTDSQLTELADSIRTKGVIQPLIVRPHPSGEEGTYEIVAGERRWRAAQMAQLHEVPVLVRDMTDTEVLEIAIIENIQRADLNAIEEAAGYRQLMTRFGHTQEKLAEALGKSRSHIANLLRLLNLPDDVQTLVVSGSLSAGHARALITSPNPSELAASIVKRGLSVRETEKLARSASEAADPDRPRRKRPEGGFNFDKDADTKALEGDLSATLGMRVSVDHKPGQEAGHVVISYDTLEQLDALCMLLSSGR</sequence>
<keyword evidence="8" id="KW-1185">Reference proteome</keyword>
<dbReference type="GO" id="GO:0005694">
    <property type="term" value="C:chromosome"/>
    <property type="evidence" value="ECO:0007669"/>
    <property type="project" value="TreeGrafter"/>
</dbReference>
<dbReference type="Pfam" id="PF02195">
    <property type="entry name" value="ParB_N"/>
    <property type="match status" value="1"/>
</dbReference>
<keyword evidence="3" id="KW-0238">DNA-binding</keyword>
<dbReference type="CDD" id="cd16393">
    <property type="entry name" value="SPO0J_N"/>
    <property type="match status" value="1"/>
</dbReference>
<feature type="region of interest" description="Disordered" evidence="5">
    <location>
        <begin position="229"/>
        <end position="257"/>
    </location>
</feature>
<dbReference type="RefSeq" id="WP_089269382.1">
    <property type="nucleotide sequence ID" value="NZ_FZNN01000003.1"/>
</dbReference>
<dbReference type="CDD" id="cd00093">
    <property type="entry name" value="HTH_XRE"/>
    <property type="match status" value="1"/>
</dbReference>
<comment type="function">
    <text evidence="4">Involved in chromosome partition. Localize to both poles of the predivisional cell following completion of DNA replication. Binds to the DNA origin of replication.</text>
</comment>
<dbReference type="InterPro" id="IPR003115">
    <property type="entry name" value="ParB_N"/>
</dbReference>
<feature type="compositionally biased region" description="Basic and acidic residues" evidence="5">
    <location>
        <begin position="35"/>
        <end position="44"/>
    </location>
</feature>
<dbReference type="Pfam" id="PF17762">
    <property type="entry name" value="HTH_ParB"/>
    <property type="match status" value="1"/>
</dbReference>
<evidence type="ECO:0000259" key="6">
    <source>
        <dbReference type="SMART" id="SM00470"/>
    </source>
</evidence>
<comment type="similarity">
    <text evidence="1">Belongs to the ParB family.</text>
</comment>
<accession>A0A238VTS9</accession>
<dbReference type="InterPro" id="IPR041468">
    <property type="entry name" value="HTH_ParB/Spo0J"/>
</dbReference>
<evidence type="ECO:0000256" key="5">
    <source>
        <dbReference type="SAM" id="MobiDB-lite"/>
    </source>
</evidence>
<dbReference type="GO" id="GO:0045881">
    <property type="term" value="P:positive regulation of sporulation resulting in formation of a cellular spore"/>
    <property type="evidence" value="ECO:0007669"/>
    <property type="project" value="TreeGrafter"/>
</dbReference>
<dbReference type="SUPFAM" id="SSF110849">
    <property type="entry name" value="ParB/Sulfiredoxin"/>
    <property type="match status" value="1"/>
</dbReference>
<evidence type="ECO:0000313" key="7">
    <source>
        <dbReference type="EMBL" id="SNR36899.1"/>
    </source>
</evidence>
<dbReference type="EMBL" id="FZNN01000003">
    <property type="protein sequence ID" value="SNR36899.1"/>
    <property type="molecule type" value="Genomic_DNA"/>
</dbReference>
<evidence type="ECO:0000256" key="2">
    <source>
        <dbReference type="ARBA" id="ARBA00022829"/>
    </source>
</evidence>
<dbReference type="InterPro" id="IPR004437">
    <property type="entry name" value="ParB/RepB/Spo0J"/>
</dbReference>
<gene>
    <name evidence="7" type="ORF">SAMN06265370_10358</name>
</gene>
<dbReference type="AlphaFoldDB" id="A0A238VTS9"/>